<feature type="transmembrane region" description="Helical" evidence="5">
    <location>
        <begin position="32"/>
        <end position="52"/>
    </location>
</feature>
<feature type="transmembrane region" description="Helical" evidence="5">
    <location>
        <begin position="216"/>
        <end position="237"/>
    </location>
</feature>
<feature type="transmembrane region" description="Helical" evidence="5">
    <location>
        <begin position="64"/>
        <end position="87"/>
    </location>
</feature>
<dbReference type="PANTHER" id="PTHR42718">
    <property type="entry name" value="MAJOR FACILITATOR SUPERFAMILY MULTIDRUG TRANSPORTER MFSC"/>
    <property type="match status" value="1"/>
</dbReference>
<dbReference type="AlphaFoldDB" id="A0A918SVR1"/>
<dbReference type="PANTHER" id="PTHR42718:SF49">
    <property type="entry name" value="EXPORT PROTEIN"/>
    <property type="match status" value="1"/>
</dbReference>
<feature type="transmembrane region" description="Helical" evidence="5">
    <location>
        <begin position="93"/>
        <end position="110"/>
    </location>
</feature>
<feature type="transmembrane region" description="Helical" evidence="5">
    <location>
        <begin position="258"/>
        <end position="279"/>
    </location>
</feature>
<reference evidence="7" key="2">
    <citation type="submission" date="2020-09" db="EMBL/GenBank/DDBJ databases">
        <authorList>
            <person name="Sun Q."/>
            <person name="Kim S."/>
        </authorList>
    </citation>
    <scope>NUCLEOTIDE SEQUENCE</scope>
    <source>
        <strain evidence="7">KCTC 23077</strain>
    </source>
</reference>
<evidence type="ECO:0000256" key="2">
    <source>
        <dbReference type="ARBA" id="ARBA00022692"/>
    </source>
</evidence>
<feature type="transmembrane region" description="Helical" evidence="5">
    <location>
        <begin position="386"/>
        <end position="408"/>
    </location>
</feature>
<feature type="transmembrane region" description="Helical" evidence="5">
    <location>
        <begin position="285"/>
        <end position="307"/>
    </location>
</feature>
<dbReference type="GO" id="GO:0016020">
    <property type="term" value="C:membrane"/>
    <property type="evidence" value="ECO:0007669"/>
    <property type="project" value="UniProtKB-SubCell"/>
</dbReference>
<feature type="transmembrane region" description="Helical" evidence="5">
    <location>
        <begin position="414"/>
        <end position="435"/>
    </location>
</feature>
<evidence type="ECO:0000259" key="6">
    <source>
        <dbReference type="PROSITE" id="PS50850"/>
    </source>
</evidence>
<feature type="transmembrane region" description="Helical" evidence="5">
    <location>
        <begin position="192"/>
        <end position="210"/>
    </location>
</feature>
<dbReference type="Proteomes" id="UP000646426">
    <property type="component" value="Unassembled WGS sequence"/>
</dbReference>
<keyword evidence="8" id="KW-1185">Reference proteome</keyword>
<organism evidence="7 8">
    <name type="scientific">Cognatilysobacter bugurensis</name>
    <dbReference type="NCBI Taxonomy" id="543356"/>
    <lineage>
        <taxon>Bacteria</taxon>
        <taxon>Pseudomonadati</taxon>
        <taxon>Pseudomonadota</taxon>
        <taxon>Gammaproteobacteria</taxon>
        <taxon>Lysobacterales</taxon>
        <taxon>Lysobacteraceae</taxon>
        <taxon>Cognatilysobacter</taxon>
    </lineage>
</organism>
<dbReference type="Pfam" id="PF07690">
    <property type="entry name" value="MFS_1"/>
    <property type="match status" value="1"/>
</dbReference>
<feature type="domain" description="Major facilitator superfamily (MFS) profile" evidence="6">
    <location>
        <begin position="1"/>
        <end position="443"/>
    </location>
</feature>
<comment type="caution">
    <text evidence="7">The sequence shown here is derived from an EMBL/GenBank/DDBJ whole genome shotgun (WGS) entry which is preliminary data.</text>
</comment>
<evidence type="ECO:0000256" key="1">
    <source>
        <dbReference type="ARBA" id="ARBA00004141"/>
    </source>
</evidence>
<dbReference type="InterPro" id="IPR011701">
    <property type="entry name" value="MFS"/>
</dbReference>
<dbReference type="Gene3D" id="1.20.1250.20">
    <property type="entry name" value="MFS general substrate transporter like domains"/>
    <property type="match status" value="1"/>
</dbReference>
<feature type="transmembrane region" description="Helical" evidence="5">
    <location>
        <begin position="150"/>
        <end position="171"/>
    </location>
</feature>
<feature type="transmembrane region" description="Helical" evidence="5">
    <location>
        <begin position="319"/>
        <end position="340"/>
    </location>
</feature>
<dbReference type="PROSITE" id="PS50850">
    <property type="entry name" value="MFS"/>
    <property type="match status" value="1"/>
</dbReference>
<keyword evidence="2 5" id="KW-0812">Transmembrane</keyword>
<reference evidence="7" key="1">
    <citation type="journal article" date="2014" name="Int. J. Syst. Evol. Microbiol.">
        <title>Complete genome sequence of Corynebacterium casei LMG S-19264T (=DSM 44701T), isolated from a smear-ripened cheese.</title>
        <authorList>
            <consortium name="US DOE Joint Genome Institute (JGI-PGF)"/>
            <person name="Walter F."/>
            <person name="Albersmeier A."/>
            <person name="Kalinowski J."/>
            <person name="Ruckert C."/>
        </authorList>
    </citation>
    <scope>NUCLEOTIDE SEQUENCE</scope>
    <source>
        <strain evidence="7">KCTC 23077</strain>
    </source>
</reference>
<feature type="transmembrane region" description="Helical" evidence="5">
    <location>
        <begin position="122"/>
        <end position="144"/>
    </location>
</feature>
<evidence type="ECO:0000256" key="3">
    <source>
        <dbReference type="ARBA" id="ARBA00022989"/>
    </source>
</evidence>
<dbReference type="InterPro" id="IPR036259">
    <property type="entry name" value="MFS_trans_sf"/>
</dbReference>
<feature type="transmembrane region" description="Helical" evidence="5">
    <location>
        <begin position="346"/>
        <end position="374"/>
    </location>
</feature>
<evidence type="ECO:0000256" key="5">
    <source>
        <dbReference type="SAM" id="Phobius"/>
    </source>
</evidence>
<comment type="subcellular location">
    <subcellularLocation>
        <location evidence="1">Membrane</location>
        <topology evidence="1">Multi-pass membrane protein</topology>
    </subcellularLocation>
</comment>
<accession>A0A918SVR1</accession>
<sequence>MGVVGLVSVVALEAMGSAAIMPVAATALDGLFLYGFLFGGPLAISLLGMVAAGQWSDQRGPMRAVWVGTTCFVGGLLVASIAGSVWWLLLGRLATGLGSGMIGVALYATVGRVYPASLHSRVFAAFAAAWMLPALVGPAVAGLVSGLLGWRWAILVPAALALPACAALVRVPSAAVALRETGRSKPPSRRMLWALGASVGAVVLHLVGQAGLGDAAAAGVSIGLALCAAAAMGLLYVSARRLLPTGSLVAKRGLPAAIALSGLSQGAFFAAEAFLPLLLHREKAASVGVAGVLLSAGAVTWSAGAFVRARMHSKVSVPQMLRCGFALLGAGIALSSLVLIPSAPVMIAVLGWAIAGAGMGLVSPTLSVVTLALAPTGTQGHVGASLRLSAALATTSTLAFSGATFALLLHVNVAGAYATSLGLAALLALTGGVVAGRVEGAARC</sequence>
<evidence type="ECO:0000313" key="8">
    <source>
        <dbReference type="Proteomes" id="UP000646426"/>
    </source>
</evidence>
<dbReference type="SUPFAM" id="SSF103473">
    <property type="entry name" value="MFS general substrate transporter"/>
    <property type="match status" value="1"/>
</dbReference>
<evidence type="ECO:0000256" key="4">
    <source>
        <dbReference type="ARBA" id="ARBA00023136"/>
    </source>
</evidence>
<dbReference type="GO" id="GO:0022857">
    <property type="term" value="F:transmembrane transporter activity"/>
    <property type="evidence" value="ECO:0007669"/>
    <property type="project" value="InterPro"/>
</dbReference>
<evidence type="ECO:0000313" key="7">
    <source>
        <dbReference type="EMBL" id="GHA72887.1"/>
    </source>
</evidence>
<proteinExistence type="predicted"/>
<name>A0A918SVR1_9GAMM</name>
<gene>
    <name evidence="7" type="ORF">GCM10007067_06870</name>
</gene>
<dbReference type="InterPro" id="IPR020846">
    <property type="entry name" value="MFS_dom"/>
</dbReference>
<keyword evidence="4 5" id="KW-0472">Membrane</keyword>
<keyword evidence="3 5" id="KW-1133">Transmembrane helix</keyword>
<protein>
    <submittedName>
        <fullName evidence="7">MFS transporter</fullName>
    </submittedName>
</protein>
<dbReference type="EMBL" id="BMYD01000001">
    <property type="protein sequence ID" value="GHA72887.1"/>
    <property type="molecule type" value="Genomic_DNA"/>
</dbReference>